<evidence type="ECO:0000256" key="4">
    <source>
        <dbReference type="ARBA" id="ARBA00023242"/>
    </source>
</evidence>
<evidence type="ECO:0000256" key="6">
    <source>
        <dbReference type="ARBA" id="ARBA00048336"/>
    </source>
</evidence>
<evidence type="ECO:0000256" key="5">
    <source>
        <dbReference type="ARBA" id="ARBA00047761"/>
    </source>
</evidence>
<evidence type="ECO:0000256" key="7">
    <source>
        <dbReference type="SAM" id="MobiDB-lite"/>
    </source>
</evidence>
<name>A0A7J9J2C9_9ROSI</name>
<sequence length="195" mass="21638">MSFATDSPVHSSSSDDFAALIDAELEVGSSGSSPDEQDNEEEEVDADSDDDDSDDEEDDSNDDLNDHRNKRCKTEKLDDLEGPQGSTSQGLIEEKLEVSLNKDTCTHPGSFGQMCILCGQRVDDESGVTFGYIHKGLRLGNDEIVRLRSTDMKNLLRHKKLYLVLDLDHTLLNSTQLNHLTAEEEYLKGQSDSLQ</sequence>
<keyword evidence="9" id="KW-1185">Reference proteome</keyword>
<feature type="region of interest" description="Disordered" evidence="7">
    <location>
        <begin position="1"/>
        <end position="91"/>
    </location>
</feature>
<accession>A0A7J9J2C9</accession>
<evidence type="ECO:0000313" key="8">
    <source>
        <dbReference type="EMBL" id="MBA0827565.1"/>
    </source>
</evidence>
<dbReference type="GO" id="GO:0005634">
    <property type="term" value="C:nucleus"/>
    <property type="evidence" value="ECO:0007669"/>
    <property type="project" value="UniProtKB-SubCell"/>
</dbReference>
<proteinExistence type="predicted"/>
<comment type="catalytic activity">
    <reaction evidence="6">
        <text>O-phospho-L-threonyl-[protein] + H2O = L-threonyl-[protein] + phosphate</text>
        <dbReference type="Rhea" id="RHEA:47004"/>
        <dbReference type="Rhea" id="RHEA-COMP:11060"/>
        <dbReference type="Rhea" id="RHEA-COMP:11605"/>
        <dbReference type="ChEBI" id="CHEBI:15377"/>
        <dbReference type="ChEBI" id="CHEBI:30013"/>
        <dbReference type="ChEBI" id="CHEBI:43474"/>
        <dbReference type="ChEBI" id="CHEBI:61977"/>
        <dbReference type="EC" id="3.1.3.16"/>
    </reaction>
</comment>
<evidence type="ECO:0000256" key="2">
    <source>
        <dbReference type="ARBA" id="ARBA00013081"/>
    </source>
</evidence>
<dbReference type="InterPro" id="IPR023214">
    <property type="entry name" value="HAD_sf"/>
</dbReference>
<protein>
    <recommendedName>
        <fullName evidence="2">protein-serine/threonine phosphatase</fullName>
        <ecNumber evidence="2">3.1.3.16</ecNumber>
    </recommendedName>
</protein>
<dbReference type="InterPro" id="IPR039189">
    <property type="entry name" value="Fcp1"/>
</dbReference>
<comment type="subcellular location">
    <subcellularLocation>
        <location evidence="1">Nucleus</location>
    </subcellularLocation>
</comment>
<dbReference type="PANTHER" id="PTHR23081:SF36">
    <property type="entry name" value="RNA POLYMERASE II SUBUNIT A C-TERMINAL DOMAIN PHOSPHATASE"/>
    <property type="match status" value="1"/>
</dbReference>
<dbReference type="PANTHER" id="PTHR23081">
    <property type="entry name" value="RNA POLYMERASE II CTD PHOSPHATASE"/>
    <property type="match status" value="1"/>
</dbReference>
<dbReference type="Gene3D" id="3.40.50.1000">
    <property type="entry name" value="HAD superfamily/HAD-like"/>
    <property type="match status" value="1"/>
</dbReference>
<feature type="compositionally biased region" description="Acidic residues" evidence="7">
    <location>
        <begin position="35"/>
        <end position="63"/>
    </location>
</feature>
<dbReference type="EMBL" id="JABFAE010000005">
    <property type="protein sequence ID" value="MBA0827565.1"/>
    <property type="molecule type" value="Genomic_DNA"/>
</dbReference>
<evidence type="ECO:0000313" key="9">
    <source>
        <dbReference type="Proteomes" id="UP000593575"/>
    </source>
</evidence>
<organism evidence="8 9">
    <name type="scientific">Gossypium armourianum</name>
    <dbReference type="NCBI Taxonomy" id="34283"/>
    <lineage>
        <taxon>Eukaryota</taxon>
        <taxon>Viridiplantae</taxon>
        <taxon>Streptophyta</taxon>
        <taxon>Embryophyta</taxon>
        <taxon>Tracheophyta</taxon>
        <taxon>Spermatophyta</taxon>
        <taxon>Magnoliopsida</taxon>
        <taxon>eudicotyledons</taxon>
        <taxon>Gunneridae</taxon>
        <taxon>Pentapetalae</taxon>
        <taxon>rosids</taxon>
        <taxon>malvids</taxon>
        <taxon>Malvales</taxon>
        <taxon>Malvaceae</taxon>
        <taxon>Malvoideae</taxon>
        <taxon>Gossypium</taxon>
    </lineage>
</organism>
<dbReference type="EC" id="3.1.3.16" evidence="2"/>
<keyword evidence="4" id="KW-0539">Nucleus</keyword>
<feature type="non-terminal residue" evidence="8">
    <location>
        <position position="1"/>
    </location>
</feature>
<feature type="compositionally biased region" description="Basic and acidic residues" evidence="7">
    <location>
        <begin position="64"/>
        <end position="79"/>
    </location>
</feature>
<keyword evidence="3" id="KW-0378">Hydrolase</keyword>
<evidence type="ECO:0000256" key="3">
    <source>
        <dbReference type="ARBA" id="ARBA00022801"/>
    </source>
</evidence>
<dbReference type="Proteomes" id="UP000593575">
    <property type="component" value="Unassembled WGS sequence"/>
</dbReference>
<comment type="catalytic activity">
    <reaction evidence="5">
        <text>O-phospho-L-seryl-[protein] + H2O = L-seryl-[protein] + phosphate</text>
        <dbReference type="Rhea" id="RHEA:20629"/>
        <dbReference type="Rhea" id="RHEA-COMP:9863"/>
        <dbReference type="Rhea" id="RHEA-COMP:11604"/>
        <dbReference type="ChEBI" id="CHEBI:15377"/>
        <dbReference type="ChEBI" id="CHEBI:29999"/>
        <dbReference type="ChEBI" id="CHEBI:43474"/>
        <dbReference type="ChEBI" id="CHEBI:83421"/>
        <dbReference type="EC" id="3.1.3.16"/>
    </reaction>
</comment>
<evidence type="ECO:0000256" key="1">
    <source>
        <dbReference type="ARBA" id="ARBA00004123"/>
    </source>
</evidence>
<dbReference type="AlphaFoldDB" id="A0A7J9J2C9"/>
<reference evidence="8 9" key="1">
    <citation type="journal article" date="2019" name="Genome Biol. Evol.">
        <title>Insights into the evolution of the New World diploid cottons (Gossypium, subgenus Houzingenia) based on genome sequencing.</title>
        <authorList>
            <person name="Grover C.E."/>
            <person name="Arick M.A. 2nd"/>
            <person name="Thrash A."/>
            <person name="Conover J.L."/>
            <person name="Sanders W.S."/>
            <person name="Peterson D.G."/>
            <person name="Frelichowski J.E."/>
            <person name="Scheffler J.A."/>
            <person name="Scheffler B.E."/>
            <person name="Wendel J.F."/>
        </authorList>
    </citation>
    <scope>NUCLEOTIDE SEQUENCE [LARGE SCALE GENOMIC DNA]</scope>
    <source>
        <strain evidence="8">6</strain>
        <tissue evidence="8">Leaf</tissue>
    </source>
</reference>
<feature type="compositionally biased region" description="Polar residues" evidence="7">
    <location>
        <begin position="1"/>
        <end position="15"/>
    </location>
</feature>
<comment type="caution">
    <text evidence="8">The sequence shown here is derived from an EMBL/GenBank/DDBJ whole genome shotgun (WGS) entry which is preliminary data.</text>
</comment>
<dbReference type="GO" id="GO:0008420">
    <property type="term" value="F:RNA polymerase II CTD heptapeptide repeat phosphatase activity"/>
    <property type="evidence" value="ECO:0007669"/>
    <property type="project" value="InterPro"/>
</dbReference>
<gene>
    <name evidence="8" type="ORF">Goarm_012337</name>
</gene>